<accession>A0A4Y8ZSQ2</accession>
<protein>
    <recommendedName>
        <fullName evidence="3">MarR family transcriptional regulator</fullName>
    </recommendedName>
</protein>
<dbReference type="OrthoDB" id="8453752at2"/>
<name>A0A4Y8ZSQ2_9SPHN</name>
<sequence>MATREDVSRFIRSSFRSVWSFELLLLLKADHRRWSHAEIVAGLRGSDLVVTQSVENLTAAGLVDVDESGAVSYTPVSEREAELVDEAERFYASRPDQVRRMIVAASASGLAAFADAFRIRKD</sequence>
<dbReference type="EMBL" id="SPDV01000017">
    <property type="protein sequence ID" value="TFI58322.1"/>
    <property type="molecule type" value="Genomic_DNA"/>
</dbReference>
<keyword evidence="2" id="KW-1185">Reference proteome</keyword>
<proteinExistence type="predicted"/>
<gene>
    <name evidence="1" type="ORF">E2493_10060</name>
</gene>
<evidence type="ECO:0000313" key="1">
    <source>
        <dbReference type="EMBL" id="TFI58322.1"/>
    </source>
</evidence>
<dbReference type="RefSeq" id="WP_135086322.1">
    <property type="nucleotide sequence ID" value="NZ_SPDV01000017.1"/>
</dbReference>
<organism evidence="1 2">
    <name type="scientific">Sphingomonas parva</name>
    <dbReference type="NCBI Taxonomy" id="2555898"/>
    <lineage>
        <taxon>Bacteria</taxon>
        <taxon>Pseudomonadati</taxon>
        <taxon>Pseudomonadota</taxon>
        <taxon>Alphaproteobacteria</taxon>
        <taxon>Sphingomonadales</taxon>
        <taxon>Sphingomonadaceae</taxon>
        <taxon>Sphingomonas</taxon>
    </lineage>
</organism>
<evidence type="ECO:0000313" key="2">
    <source>
        <dbReference type="Proteomes" id="UP000298213"/>
    </source>
</evidence>
<evidence type="ECO:0008006" key="3">
    <source>
        <dbReference type="Google" id="ProtNLM"/>
    </source>
</evidence>
<dbReference type="Proteomes" id="UP000298213">
    <property type="component" value="Unassembled WGS sequence"/>
</dbReference>
<reference evidence="1 2" key="1">
    <citation type="submission" date="2019-03" db="EMBL/GenBank/DDBJ databases">
        <title>Genome sequence of Sphingomonas sp. 17J27-24.</title>
        <authorList>
            <person name="Kim M."/>
            <person name="Maeng S."/>
            <person name="Sathiyaraj S."/>
        </authorList>
    </citation>
    <scope>NUCLEOTIDE SEQUENCE [LARGE SCALE GENOMIC DNA]</scope>
    <source>
        <strain evidence="1 2">17J27-24</strain>
    </source>
</reference>
<dbReference type="AlphaFoldDB" id="A0A4Y8ZSQ2"/>
<comment type="caution">
    <text evidence="1">The sequence shown here is derived from an EMBL/GenBank/DDBJ whole genome shotgun (WGS) entry which is preliminary data.</text>
</comment>